<keyword evidence="1" id="KW-0175">Coiled coil</keyword>
<name>A0A915DER9_9BILA</name>
<dbReference type="WBParaSite" id="jg18475">
    <property type="protein sequence ID" value="jg18475"/>
    <property type="gene ID" value="jg18475"/>
</dbReference>
<organism evidence="2 3">
    <name type="scientific">Ditylenchus dipsaci</name>
    <dbReference type="NCBI Taxonomy" id="166011"/>
    <lineage>
        <taxon>Eukaryota</taxon>
        <taxon>Metazoa</taxon>
        <taxon>Ecdysozoa</taxon>
        <taxon>Nematoda</taxon>
        <taxon>Chromadorea</taxon>
        <taxon>Rhabditida</taxon>
        <taxon>Tylenchina</taxon>
        <taxon>Tylenchomorpha</taxon>
        <taxon>Sphaerularioidea</taxon>
        <taxon>Anguinidae</taxon>
        <taxon>Anguininae</taxon>
        <taxon>Ditylenchus</taxon>
    </lineage>
</organism>
<evidence type="ECO:0000256" key="1">
    <source>
        <dbReference type="SAM" id="Coils"/>
    </source>
</evidence>
<sequence>MSEDLNNYLAEAIKKFQDSNPNLGVARESILKVMKTTRFSSQMISKAEVALSKVWFSNSSLDSVPLESKVEVKQDRTWGTVRAIAEKDEKAVAGEGALKLGVSKIWSILVADVNGKISCQKIDGTQLQLLGSTRTLKASTLMKNPISIGVIMESLANSDLLKVGGYREGFGYVITEKHSIYKGTYVEFFFNQYLIEEEKHELRTENAELKLQNVDLINRVRELETVFYCNCLRKLTDFY</sequence>
<dbReference type="AlphaFoldDB" id="A0A915DER9"/>
<protein>
    <submittedName>
        <fullName evidence="3">Uncharacterized protein</fullName>
    </submittedName>
</protein>
<dbReference type="Proteomes" id="UP000887574">
    <property type="component" value="Unplaced"/>
</dbReference>
<keyword evidence="2" id="KW-1185">Reference proteome</keyword>
<accession>A0A915DER9</accession>
<feature type="coiled-coil region" evidence="1">
    <location>
        <begin position="199"/>
        <end position="226"/>
    </location>
</feature>
<evidence type="ECO:0000313" key="3">
    <source>
        <dbReference type="WBParaSite" id="jg18475"/>
    </source>
</evidence>
<proteinExistence type="predicted"/>
<reference evidence="3" key="1">
    <citation type="submission" date="2022-11" db="UniProtKB">
        <authorList>
            <consortium name="WormBaseParasite"/>
        </authorList>
    </citation>
    <scope>IDENTIFICATION</scope>
</reference>
<evidence type="ECO:0000313" key="2">
    <source>
        <dbReference type="Proteomes" id="UP000887574"/>
    </source>
</evidence>